<feature type="active site" evidence="10">
    <location>
        <position position="447"/>
    </location>
</feature>
<evidence type="ECO:0000256" key="11">
    <source>
        <dbReference type="PIRSR" id="PIRSR601382-2"/>
    </source>
</evidence>
<evidence type="ECO:0000256" key="4">
    <source>
        <dbReference type="ARBA" id="ARBA00022723"/>
    </source>
</evidence>
<keyword evidence="13" id="KW-0326">Glycosidase</keyword>
<dbReference type="GO" id="GO:0005783">
    <property type="term" value="C:endoplasmic reticulum"/>
    <property type="evidence" value="ECO:0007669"/>
    <property type="project" value="TreeGrafter"/>
</dbReference>
<comment type="pathway">
    <text evidence="2">Protein modification; protein glycosylation.</text>
</comment>
<comment type="caution">
    <text evidence="15">The sequence shown here is derived from an EMBL/GenBank/DDBJ whole genome shotgun (WGS) entry which is preliminary data.</text>
</comment>
<keyword evidence="7 12" id="KW-1015">Disulfide bond</keyword>
<feature type="active site" description="Proton donor" evidence="10">
    <location>
        <position position="409"/>
    </location>
</feature>
<dbReference type="Proteomes" id="UP000022910">
    <property type="component" value="Unassembled WGS sequence"/>
</dbReference>
<evidence type="ECO:0000256" key="10">
    <source>
        <dbReference type="PIRSR" id="PIRSR601382-1"/>
    </source>
</evidence>
<feature type="binding site" evidence="11">
    <location>
        <position position="533"/>
    </location>
    <ligand>
        <name>Ca(2+)</name>
        <dbReference type="ChEBI" id="CHEBI:29108"/>
    </ligand>
</feature>
<accession>A0A015J7F1</accession>
<evidence type="ECO:0000256" key="2">
    <source>
        <dbReference type="ARBA" id="ARBA00004922"/>
    </source>
</evidence>
<dbReference type="SUPFAM" id="SSF48225">
    <property type="entry name" value="Seven-hairpin glycosidases"/>
    <property type="match status" value="1"/>
</dbReference>
<evidence type="ECO:0000313" key="15">
    <source>
        <dbReference type="EMBL" id="EXX50819.1"/>
    </source>
</evidence>
<keyword evidence="4 11" id="KW-0479">Metal-binding</keyword>
<evidence type="ECO:0000256" key="12">
    <source>
        <dbReference type="PIRSR" id="PIRSR601382-3"/>
    </source>
</evidence>
<dbReference type="GO" id="GO:0005975">
    <property type="term" value="P:carbohydrate metabolic process"/>
    <property type="evidence" value="ECO:0007669"/>
    <property type="project" value="InterPro"/>
</dbReference>
<organism evidence="15 16">
    <name type="scientific">Rhizophagus irregularis (strain DAOM 197198w)</name>
    <name type="common">Glomus intraradices</name>
    <dbReference type="NCBI Taxonomy" id="1432141"/>
    <lineage>
        <taxon>Eukaryota</taxon>
        <taxon>Fungi</taxon>
        <taxon>Fungi incertae sedis</taxon>
        <taxon>Mucoromycota</taxon>
        <taxon>Glomeromycotina</taxon>
        <taxon>Glomeromycetes</taxon>
        <taxon>Glomerales</taxon>
        <taxon>Glomeraceae</taxon>
        <taxon>Rhizophagus</taxon>
    </lineage>
</organism>
<dbReference type="GO" id="GO:0004571">
    <property type="term" value="F:mannosyl-oligosaccharide 1,2-alpha-mannosidase activity"/>
    <property type="evidence" value="ECO:0007669"/>
    <property type="project" value="UniProtKB-EC"/>
</dbReference>
<gene>
    <name evidence="15" type="ORF">RirG_267290</name>
</gene>
<protein>
    <recommendedName>
        <fullName evidence="13">alpha-1,2-Mannosidase</fullName>
        <ecNumber evidence="13">3.2.1.-</ecNumber>
    </recommendedName>
</protein>
<dbReference type="EMBL" id="JEMT01029768">
    <property type="protein sequence ID" value="EXX50819.1"/>
    <property type="molecule type" value="Genomic_DNA"/>
</dbReference>
<proteinExistence type="inferred from homology"/>
<dbReference type="HOGENOM" id="CLU_003818_0_2_1"/>
<reference evidence="15 16" key="1">
    <citation type="submission" date="2014-02" db="EMBL/GenBank/DDBJ databases">
        <title>Single nucleus genome sequencing reveals high similarity among nuclei of an endomycorrhizal fungus.</title>
        <authorList>
            <person name="Lin K."/>
            <person name="Geurts R."/>
            <person name="Zhang Z."/>
            <person name="Limpens E."/>
            <person name="Saunders D.G."/>
            <person name="Mu D."/>
            <person name="Pang E."/>
            <person name="Cao H."/>
            <person name="Cha H."/>
            <person name="Lin T."/>
            <person name="Zhou Q."/>
            <person name="Shang Y."/>
            <person name="Li Y."/>
            <person name="Ivanov S."/>
            <person name="Sharma T."/>
            <person name="Velzen R.V."/>
            <person name="Ruijter N.D."/>
            <person name="Aanen D.K."/>
            <person name="Win J."/>
            <person name="Kamoun S."/>
            <person name="Bisseling T."/>
            <person name="Huang S."/>
        </authorList>
    </citation>
    <scope>NUCLEOTIDE SEQUENCE [LARGE SCALE GENOMIC DNA]</scope>
    <source>
        <strain evidence="16">DAOM197198w</strain>
    </source>
</reference>
<evidence type="ECO:0000256" key="1">
    <source>
        <dbReference type="ARBA" id="ARBA00001913"/>
    </source>
</evidence>
<evidence type="ECO:0000256" key="14">
    <source>
        <dbReference type="SAM" id="Phobius"/>
    </source>
</evidence>
<dbReference type="OrthoDB" id="8118055at2759"/>
<keyword evidence="14" id="KW-0812">Transmembrane</keyword>
<keyword evidence="16" id="KW-1185">Reference proteome</keyword>
<dbReference type="EC" id="3.2.1.-" evidence="13"/>
<evidence type="ECO:0000256" key="6">
    <source>
        <dbReference type="ARBA" id="ARBA00022837"/>
    </source>
</evidence>
<keyword evidence="14" id="KW-1133">Transmembrane helix</keyword>
<keyword evidence="6 11" id="KW-0106">Calcium</keyword>
<evidence type="ECO:0000313" key="16">
    <source>
        <dbReference type="Proteomes" id="UP000022910"/>
    </source>
</evidence>
<evidence type="ECO:0000256" key="8">
    <source>
        <dbReference type="ARBA" id="ARBA00047669"/>
    </source>
</evidence>
<evidence type="ECO:0000256" key="13">
    <source>
        <dbReference type="RuleBase" id="RU361193"/>
    </source>
</evidence>
<dbReference type="Gene3D" id="1.50.10.10">
    <property type="match status" value="1"/>
</dbReference>
<feature type="transmembrane region" description="Helical" evidence="14">
    <location>
        <begin position="20"/>
        <end position="39"/>
    </location>
</feature>
<feature type="active site" description="Proton donor" evidence="10">
    <location>
        <position position="166"/>
    </location>
</feature>
<dbReference type="GO" id="GO:0005509">
    <property type="term" value="F:calcium ion binding"/>
    <property type="evidence" value="ECO:0007669"/>
    <property type="project" value="InterPro"/>
</dbReference>
<dbReference type="OMA" id="DTCVWAY"/>
<dbReference type="InterPro" id="IPR036026">
    <property type="entry name" value="Seven-hairpin_glycosidases"/>
</dbReference>
<evidence type="ECO:0000256" key="3">
    <source>
        <dbReference type="ARBA" id="ARBA00007658"/>
    </source>
</evidence>
<comment type="catalytic activity">
    <reaction evidence="8">
        <text>N(4)-(alpha-D-Man-(1-&gt;2)-alpha-D-Man-(1-&gt;2)-alpha-D-Man-(1-&gt;3)-[alpha-D-Man-(1-&gt;3)-[alpha-D-Man-(1-&gt;2)-alpha-D-Man-(1-&gt;6)]-alpha-D-Man-(1-&gt;6)]-beta-D-Man-(1-&gt;4)-beta-D-GlcNAc-(1-&gt;4)-beta-D-GlcNAc)-L-asparaginyl-[protein] (N-glucan mannose isomer 8A1,2,3B1,3) + 3 H2O = N(4)-(alpha-D-Man-(1-&gt;3)-[alpha-D-Man-(1-&gt;3)-[alpha-D-Man-(1-&gt;6)]-alpha-D-Man-(1-&gt;6)]-beta-D-Man-(1-&gt;4)-beta-D-GlcNAc-(1-&gt;4)-beta-D-GlcNAc)-L-asparaginyl-[protein] (N-glucan mannose isomer 5A1,2) + 3 beta-D-mannose</text>
        <dbReference type="Rhea" id="RHEA:56028"/>
        <dbReference type="Rhea" id="RHEA-COMP:14358"/>
        <dbReference type="Rhea" id="RHEA-COMP:14367"/>
        <dbReference type="ChEBI" id="CHEBI:15377"/>
        <dbReference type="ChEBI" id="CHEBI:28563"/>
        <dbReference type="ChEBI" id="CHEBI:59087"/>
        <dbReference type="ChEBI" id="CHEBI:60628"/>
        <dbReference type="EC" id="3.2.1.113"/>
    </reaction>
</comment>
<dbReference type="PANTHER" id="PTHR11742">
    <property type="entry name" value="MANNOSYL-OLIGOSACCHARIDE ALPHA-1,2-MANNOSIDASE-RELATED"/>
    <property type="match status" value="1"/>
</dbReference>
<dbReference type="InterPro" id="IPR012341">
    <property type="entry name" value="6hp_glycosidase-like_sf"/>
</dbReference>
<dbReference type="PANTHER" id="PTHR11742:SF55">
    <property type="entry name" value="ENDOPLASMIC RETICULUM MANNOSYL-OLIGOSACCHARIDE 1,2-ALPHA-MANNOSIDASE"/>
    <property type="match status" value="1"/>
</dbReference>
<dbReference type="STRING" id="1432141.A0A015J7F1"/>
<feature type="disulfide bond" evidence="12">
    <location>
        <begin position="366"/>
        <end position="395"/>
    </location>
</feature>
<dbReference type="SMR" id="A0A015J7F1"/>
<dbReference type="PRINTS" id="PR00747">
    <property type="entry name" value="GLYHDRLASE47"/>
</dbReference>
<dbReference type="InterPro" id="IPR050749">
    <property type="entry name" value="Glycosyl_Hydrolase_47"/>
</dbReference>
<evidence type="ECO:0000256" key="5">
    <source>
        <dbReference type="ARBA" id="ARBA00022801"/>
    </source>
</evidence>
<comment type="catalytic activity">
    <reaction evidence="9">
        <text>N(4)-(alpha-D-Man-(1-&gt;2)-alpha-D-Man-(1-&gt;2)-alpha-D-Man-(1-&gt;3)-[alpha-D-Man-(1-&gt;2)-alpha-D-Man-(1-&gt;3)-[alpha-D-Man-(1-&gt;2)-alpha-D-Man-(1-&gt;6)]-alpha-D-Man-(1-&gt;6)]-beta-D-Man-(1-&gt;4)-beta-D-GlcNAc-(1-&gt;4)-beta-D-GlcNAc)-L-asparaginyl-[protein] (N-glucan mannose isomer 9A1,2,3B1,2,3) + 4 H2O = N(4)-(alpha-D-Man-(1-&gt;3)-[alpha-D-Man-(1-&gt;3)-[alpha-D-Man-(1-&gt;6)]-alpha-D-Man-(1-&gt;6)]-beta-D-Man-(1-&gt;4)-beta-D-GlcNAc-(1-&gt;4)-beta-D-GlcNAc)-L-asparaginyl-[protein] (N-glucan mannose isomer 5A1,2) + 4 beta-D-mannose</text>
        <dbReference type="Rhea" id="RHEA:56008"/>
        <dbReference type="Rhea" id="RHEA-COMP:14356"/>
        <dbReference type="Rhea" id="RHEA-COMP:14367"/>
        <dbReference type="ChEBI" id="CHEBI:15377"/>
        <dbReference type="ChEBI" id="CHEBI:28563"/>
        <dbReference type="ChEBI" id="CHEBI:59087"/>
        <dbReference type="ChEBI" id="CHEBI:139493"/>
        <dbReference type="EC" id="3.2.1.113"/>
    </reaction>
</comment>
<comment type="similarity">
    <text evidence="3 13">Belongs to the glycosyl hydrolase 47 family.</text>
</comment>
<feature type="active site" evidence="10">
    <location>
        <position position="298"/>
    </location>
</feature>
<dbReference type="Pfam" id="PF01532">
    <property type="entry name" value="Glyco_hydro_47"/>
    <property type="match status" value="1"/>
</dbReference>
<keyword evidence="5 13" id="KW-0378">Hydrolase</keyword>
<sequence>MNFTKSCTNKIPSRLKNRILYAIILIISIGLLTYQLIVLDYQFELTNVFNDKQKVQNNTSQFPKIQYDFPLNETAEEKSIREQRRESVKNGFLHAWRGYTKYAWGYDELSPVSNNGRNKFNGWGATIVDALDTLWIMDLKDEFNASREFVSKLNFTNSNDGTNVFETIIRYLGGLLSAFELSDDHIFLEKAKELGEALLYAFNNDTGLPYNSVHLNPDLRVQHPPYGGGLLAEVGTLCLEFTKLSQLSGDNEFFFIANNITKVISNANKTIPGLYPIKIDQATGNFINDAVSFGANGDSFYEYLLKEFILVGDALDKYRRMYIESVESMYKYLIKESPINDRPELLFLGELSINGYFVGKMGHLSCFVPGLLALGSKFLNRPKDLETAKRLAETCYFLNRMTSTGIGGEEVWFKVVEEKNTTNNEIHKRLPDGIYRLSPSYSLLRPETIESLFILYRITGDKKYQDQGWDIWQSLEKWCKTPAGYSGLHDVNSIPPAKNDGMESFFLAETLKYLYLLFSPPDLISLDTYVFNTEAHPLLRMSENHDFFANFD</sequence>
<dbReference type="GO" id="GO:0036503">
    <property type="term" value="P:ERAD pathway"/>
    <property type="evidence" value="ECO:0007669"/>
    <property type="project" value="UniProtKB-ARBA"/>
</dbReference>
<dbReference type="GO" id="GO:0016020">
    <property type="term" value="C:membrane"/>
    <property type="evidence" value="ECO:0007669"/>
    <property type="project" value="InterPro"/>
</dbReference>
<dbReference type="InterPro" id="IPR001382">
    <property type="entry name" value="Glyco_hydro_47"/>
</dbReference>
<keyword evidence="14" id="KW-0472">Membrane</keyword>
<comment type="cofactor">
    <cofactor evidence="1 11">
        <name>Ca(2+)</name>
        <dbReference type="ChEBI" id="CHEBI:29108"/>
    </cofactor>
</comment>
<evidence type="ECO:0000256" key="9">
    <source>
        <dbReference type="ARBA" id="ARBA00048605"/>
    </source>
</evidence>
<name>A0A015J7F1_RHIIW</name>
<dbReference type="AlphaFoldDB" id="A0A015J7F1"/>
<evidence type="ECO:0000256" key="7">
    <source>
        <dbReference type="ARBA" id="ARBA00023157"/>
    </source>
</evidence>